<comment type="caution">
    <text evidence="2">The sequence shown here is derived from an EMBL/GenBank/DDBJ whole genome shotgun (WGS) entry which is preliminary data.</text>
</comment>
<protein>
    <submittedName>
        <fullName evidence="2">DNA-binding response regulator</fullName>
    </submittedName>
</protein>
<dbReference type="PROSITE" id="PS50930">
    <property type="entry name" value="HTH_LYTTR"/>
    <property type="match status" value="1"/>
</dbReference>
<sequence length="241" mass="28044">MQIGICDDDKIWQKNAGNIIEDYGKKTGTEIRVHCFTSSEELTSWPGPSLDVIFMDIVLEEEKEKDVTGIDLAAQINQKWKDCQIVYLTNYLYYATEIYHTDHVFFALKEQFGERIGEIFGKVLHELAQSREKLVFSVIKGKEISLAPADIICFERSGRKTNIITVYGTYEIKEKLAELMKQLPEIDFVRCHNSYIVYLPAVREMLSDLFILNDDRRIMISRSYRKSTKEAFMRWALTQIS</sequence>
<evidence type="ECO:0000313" key="3">
    <source>
        <dbReference type="Proteomes" id="UP000613208"/>
    </source>
</evidence>
<dbReference type="Gene3D" id="3.40.50.2300">
    <property type="match status" value="1"/>
</dbReference>
<accession>A0A916Q8S8</accession>
<dbReference type="GO" id="GO:0000156">
    <property type="term" value="F:phosphorelay response regulator activity"/>
    <property type="evidence" value="ECO:0007669"/>
    <property type="project" value="InterPro"/>
</dbReference>
<keyword evidence="2" id="KW-0238">DNA-binding</keyword>
<dbReference type="InterPro" id="IPR007492">
    <property type="entry name" value="LytTR_DNA-bd_dom"/>
</dbReference>
<name>A0A916Q8S8_9FIRM</name>
<dbReference type="GO" id="GO:0003677">
    <property type="term" value="F:DNA binding"/>
    <property type="evidence" value="ECO:0007669"/>
    <property type="project" value="UniProtKB-KW"/>
</dbReference>
<proteinExistence type="predicted"/>
<dbReference type="RefSeq" id="WP_201309862.1">
    <property type="nucleotide sequence ID" value="NZ_BLYI01000009.1"/>
</dbReference>
<dbReference type="InterPro" id="IPR046947">
    <property type="entry name" value="LytR-like"/>
</dbReference>
<dbReference type="Proteomes" id="UP000613208">
    <property type="component" value="Unassembled WGS sequence"/>
</dbReference>
<dbReference type="InterPro" id="IPR011006">
    <property type="entry name" value="CheY-like_superfamily"/>
</dbReference>
<dbReference type="PANTHER" id="PTHR37299">
    <property type="entry name" value="TRANSCRIPTIONAL REGULATOR-RELATED"/>
    <property type="match status" value="1"/>
</dbReference>
<feature type="domain" description="HTH LytTR-type" evidence="1">
    <location>
        <begin position="136"/>
        <end position="234"/>
    </location>
</feature>
<evidence type="ECO:0000313" key="2">
    <source>
        <dbReference type="EMBL" id="GFO84108.1"/>
    </source>
</evidence>
<organism evidence="2 3">
    <name type="scientific">Anaerostipes butyraticus</name>
    <dbReference type="NCBI Taxonomy" id="645466"/>
    <lineage>
        <taxon>Bacteria</taxon>
        <taxon>Bacillati</taxon>
        <taxon>Bacillota</taxon>
        <taxon>Clostridia</taxon>
        <taxon>Lachnospirales</taxon>
        <taxon>Lachnospiraceae</taxon>
        <taxon>Anaerostipes</taxon>
    </lineage>
</organism>
<dbReference type="AlphaFoldDB" id="A0A916Q8S8"/>
<keyword evidence="3" id="KW-1185">Reference proteome</keyword>
<reference evidence="2" key="1">
    <citation type="submission" date="2020-06" db="EMBL/GenBank/DDBJ databases">
        <title>Characterization of fructooligosaccharide metabolism and fructooligosaccharide-degrading enzymes in human commensal butyrate producers.</title>
        <authorList>
            <person name="Tanno H."/>
            <person name="Fujii T."/>
            <person name="Hirano K."/>
            <person name="Maeno S."/>
            <person name="Tonozuka T."/>
            <person name="Sakamoto M."/>
            <person name="Ohkuma M."/>
            <person name="Tochio T."/>
            <person name="Endo A."/>
        </authorList>
    </citation>
    <scope>NUCLEOTIDE SEQUENCE</scope>
    <source>
        <strain evidence="2">JCM 17466</strain>
    </source>
</reference>
<evidence type="ECO:0000259" key="1">
    <source>
        <dbReference type="PROSITE" id="PS50930"/>
    </source>
</evidence>
<dbReference type="SUPFAM" id="SSF52172">
    <property type="entry name" value="CheY-like"/>
    <property type="match status" value="1"/>
</dbReference>
<gene>
    <name evidence="2" type="primary">rgbR_1</name>
    <name evidence="2" type="ORF">ANBU17_04550</name>
</gene>
<dbReference type="Gene3D" id="2.40.50.1020">
    <property type="entry name" value="LytTr DNA-binding domain"/>
    <property type="match status" value="1"/>
</dbReference>
<dbReference type="Pfam" id="PF04397">
    <property type="entry name" value="LytTR"/>
    <property type="match status" value="1"/>
</dbReference>
<dbReference type="EMBL" id="BLYI01000009">
    <property type="protein sequence ID" value="GFO84108.1"/>
    <property type="molecule type" value="Genomic_DNA"/>
</dbReference>
<dbReference type="PANTHER" id="PTHR37299:SF4">
    <property type="entry name" value="TRANSCRIPTIONAL REGULATOR"/>
    <property type="match status" value="1"/>
</dbReference>
<dbReference type="SMART" id="SM00850">
    <property type="entry name" value="LytTR"/>
    <property type="match status" value="1"/>
</dbReference>